<evidence type="ECO:0000313" key="3">
    <source>
        <dbReference type="Proteomes" id="UP001054837"/>
    </source>
</evidence>
<dbReference type="AlphaFoldDB" id="A0AAV4QFH3"/>
<name>A0AAV4QFH3_9ARAC</name>
<gene>
    <name evidence="2" type="ORF">CDAR_83681</name>
</gene>
<accession>A0AAV4QFH3</accession>
<feature type="compositionally biased region" description="Polar residues" evidence="1">
    <location>
        <begin position="127"/>
        <end position="136"/>
    </location>
</feature>
<reference evidence="2 3" key="1">
    <citation type="submission" date="2021-06" db="EMBL/GenBank/DDBJ databases">
        <title>Caerostris darwini draft genome.</title>
        <authorList>
            <person name="Kono N."/>
            <person name="Arakawa K."/>
        </authorList>
    </citation>
    <scope>NUCLEOTIDE SEQUENCE [LARGE SCALE GENOMIC DNA]</scope>
</reference>
<protein>
    <submittedName>
        <fullName evidence="2">Uncharacterized protein</fullName>
    </submittedName>
</protein>
<sequence length="136" mass="15609">MILKKYFFSKANKRNKIKTSDITLQRQQRGSNLRSVFRTTTSNWRFRPLGHLEFSFAVLQELFIVFSSSQEVSELISAIDEYYSEEKMKLVCSLHGQFFIENLSTPEIEPGPPGEKPGILTTRPHCSESNSKSTTI</sequence>
<proteinExistence type="predicted"/>
<dbReference type="Proteomes" id="UP001054837">
    <property type="component" value="Unassembled WGS sequence"/>
</dbReference>
<comment type="caution">
    <text evidence="2">The sequence shown here is derived from an EMBL/GenBank/DDBJ whole genome shotgun (WGS) entry which is preliminary data.</text>
</comment>
<dbReference type="EMBL" id="BPLQ01004430">
    <property type="protein sequence ID" value="GIY08047.1"/>
    <property type="molecule type" value="Genomic_DNA"/>
</dbReference>
<organism evidence="2 3">
    <name type="scientific">Caerostris darwini</name>
    <dbReference type="NCBI Taxonomy" id="1538125"/>
    <lineage>
        <taxon>Eukaryota</taxon>
        <taxon>Metazoa</taxon>
        <taxon>Ecdysozoa</taxon>
        <taxon>Arthropoda</taxon>
        <taxon>Chelicerata</taxon>
        <taxon>Arachnida</taxon>
        <taxon>Araneae</taxon>
        <taxon>Araneomorphae</taxon>
        <taxon>Entelegynae</taxon>
        <taxon>Araneoidea</taxon>
        <taxon>Araneidae</taxon>
        <taxon>Caerostris</taxon>
    </lineage>
</organism>
<evidence type="ECO:0000256" key="1">
    <source>
        <dbReference type="SAM" id="MobiDB-lite"/>
    </source>
</evidence>
<feature type="region of interest" description="Disordered" evidence="1">
    <location>
        <begin position="105"/>
        <end position="136"/>
    </location>
</feature>
<keyword evidence="3" id="KW-1185">Reference proteome</keyword>
<evidence type="ECO:0000313" key="2">
    <source>
        <dbReference type="EMBL" id="GIY08047.1"/>
    </source>
</evidence>